<protein>
    <submittedName>
        <fullName evidence="2">Uncharacterized protein</fullName>
    </submittedName>
</protein>
<feature type="region of interest" description="Disordered" evidence="1">
    <location>
        <begin position="89"/>
        <end position="110"/>
    </location>
</feature>
<keyword evidence="3" id="KW-1185">Reference proteome</keyword>
<dbReference type="AlphaFoldDB" id="A0A5P1E156"/>
<organism evidence="2 3">
    <name type="scientific">Asparagus officinalis</name>
    <name type="common">Garden asparagus</name>
    <dbReference type="NCBI Taxonomy" id="4686"/>
    <lineage>
        <taxon>Eukaryota</taxon>
        <taxon>Viridiplantae</taxon>
        <taxon>Streptophyta</taxon>
        <taxon>Embryophyta</taxon>
        <taxon>Tracheophyta</taxon>
        <taxon>Spermatophyta</taxon>
        <taxon>Magnoliopsida</taxon>
        <taxon>Liliopsida</taxon>
        <taxon>Asparagales</taxon>
        <taxon>Asparagaceae</taxon>
        <taxon>Asparagoideae</taxon>
        <taxon>Asparagus</taxon>
    </lineage>
</organism>
<reference evidence="3" key="1">
    <citation type="journal article" date="2017" name="Nat. Commun.">
        <title>The asparagus genome sheds light on the origin and evolution of a young Y chromosome.</title>
        <authorList>
            <person name="Harkess A."/>
            <person name="Zhou J."/>
            <person name="Xu C."/>
            <person name="Bowers J.E."/>
            <person name="Van der Hulst R."/>
            <person name="Ayyampalayam S."/>
            <person name="Mercati F."/>
            <person name="Riccardi P."/>
            <person name="McKain M.R."/>
            <person name="Kakrana A."/>
            <person name="Tang H."/>
            <person name="Ray J."/>
            <person name="Groenendijk J."/>
            <person name="Arikit S."/>
            <person name="Mathioni S.M."/>
            <person name="Nakano M."/>
            <person name="Shan H."/>
            <person name="Telgmann-Rauber A."/>
            <person name="Kanno A."/>
            <person name="Yue Z."/>
            <person name="Chen H."/>
            <person name="Li W."/>
            <person name="Chen Y."/>
            <person name="Xu X."/>
            <person name="Zhang Y."/>
            <person name="Luo S."/>
            <person name="Chen H."/>
            <person name="Gao J."/>
            <person name="Mao Z."/>
            <person name="Pires J.C."/>
            <person name="Luo M."/>
            <person name="Kudrna D."/>
            <person name="Wing R.A."/>
            <person name="Meyers B.C."/>
            <person name="Yi K."/>
            <person name="Kong H."/>
            <person name="Lavrijsen P."/>
            <person name="Sunseri F."/>
            <person name="Falavigna A."/>
            <person name="Ye Y."/>
            <person name="Leebens-Mack J.H."/>
            <person name="Chen G."/>
        </authorList>
    </citation>
    <scope>NUCLEOTIDE SEQUENCE [LARGE SCALE GENOMIC DNA]</scope>
    <source>
        <strain evidence="3">cv. DH0086</strain>
    </source>
</reference>
<sequence>MNYNQAYGSIEDLPIVPSCPATIVREMVEKRKNQNTQLVYPFLITCIYKDQRVPYLPSNQMKKGMVTLRDDKVRKSLVARDRIESIAGQPLGSHLTSDDIPDSSRGGDARWTLDSLGARVEEL</sequence>
<name>A0A5P1E156_ASPOF</name>
<evidence type="ECO:0000256" key="1">
    <source>
        <dbReference type="SAM" id="MobiDB-lite"/>
    </source>
</evidence>
<evidence type="ECO:0000313" key="2">
    <source>
        <dbReference type="EMBL" id="ONK56304.1"/>
    </source>
</evidence>
<dbReference type="Proteomes" id="UP000243459">
    <property type="component" value="Chromosome 10"/>
</dbReference>
<dbReference type="Gramene" id="ONK56304">
    <property type="protein sequence ID" value="ONK56304"/>
    <property type="gene ID" value="A4U43_C10F6400"/>
</dbReference>
<gene>
    <name evidence="2" type="ORF">A4U43_C10F6400</name>
</gene>
<proteinExistence type="predicted"/>
<accession>A0A5P1E156</accession>
<evidence type="ECO:0000313" key="3">
    <source>
        <dbReference type="Proteomes" id="UP000243459"/>
    </source>
</evidence>
<dbReference type="EMBL" id="CM007390">
    <property type="protein sequence ID" value="ONK56304.1"/>
    <property type="molecule type" value="Genomic_DNA"/>
</dbReference>